<evidence type="ECO:0000313" key="1">
    <source>
        <dbReference type="EMBL" id="MBW0482218.1"/>
    </source>
</evidence>
<name>A0A9Q3CFU3_9BASI</name>
<dbReference type="Proteomes" id="UP000765509">
    <property type="component" value="Unassembled WGS sequence"/>
</dbReference>
<dbReference type="AlphaFoldDB" id="A0A9Q3CFU3"/>
<gene>
    <name evidence="1" type="ORF">O181_021933</name>
</gene>
<proteinExistence type="predicted"/>
<reference evidence="1" key="1">
    <citation type="submission" date="2021-03" db="EMBL/GenBank/DDBJ databases">
        <title>Draft genome sequence of rust myrtle Austropuccinia psidii MF-1, a brazilian biotype.</title>
        <authorList>
            <person name="Quecine M.C."/>
            <person name="Pachon D.M.R."/>
            <person name="Bonatelli M.L."/>
            <person name="Correr F.H."/>
            <person name="Franceschini L.M."/>
            <person name="Leite T.F."/>
            <person name="Margarido G.R.A."/>
            <person name="Almeida C.A."/>
            <person name="Ferrarezi J.A."/>
            <person name="Labate C.A."/>
        </authorList>
    </citation>
    <scope>NUCLEOTIDE SEQUENCE</scope>
    <source>
        <strain evidence="1">MF-1</strain>
    </source>
</reference>
<comment type="caution">
    <text evidence="1">The sequence shown here is derived from an EMBL/GenBank/DDBJ whole genome shotgun (WGS) entry which is preliminary data.</text>
</comment>
<sequence length="99" mass="11577">MIKDRTIVQERYGEYILPEMDILRSYMKAELEAVVVIQEKKKLSKSDGIKSREKTRFEDEIGAYVIKKMKDITTKIKNVLAQEAHVNEALKEVNPMKDF</sequence>
<dbReference type="EMBL" id="AVOT02006695">
    <property type="protein sequence ID" value="MBW0482218.1"/>
    <property type="molecule type" value="Genomic_DNA"/>
</dbReference>
<keyword evidence="2" id="KW-1185">Reference proteome</keyword>
<organism evidence="1 2">
    <name type="scientific">Austropuccinia psidii MF-1</name>
    <dbReference type="NCBI Taxonomy" id="1389203"/>
    <lineage>
        <taxon>Eukaryota</taxon>
        <taxon>Fungi</taxon>
        <taxon>Dikarya</taxon>
        <taxon>Basidiomycota</taxon>
        <taxon>Pucciniomycotina</taxon>
        <taxon>Pucciniomycetes</taxon>
        <taxon>Pucciniales</taxon>
        <taxon>Sphaerophragmiaceae</taxon>
        <taxon>Austropuccinia</taxon>
    </lineage>
</organism>
<protein>
    <submittedName>
        <fullName evidence="1">Uncharacterized protein</fullName>
    </submittedName>
</protein>
<evidence type="ECO:0000313" key="2">
    <source>
        <dbReference type="Proteomes" id="UP000765509"/>
    </source>
</evidence>
<dbReference type="OrthoDB" id="2506366at2759"/>
<accession>A0A9Q3CFU3</accession>